<keyword evidence="2" id="KW-1185">Reference proteome</keyword>
<sequence>MTVTNIFTFEKNNNFYDISIHLQNYRAILRDLFYLKSRHKLLKKEFDRYHKELFNYHESLIKTHAGITIKKDIKLTSVEDPNMNDIKQKIHYIEAKILVLDNDFLSGYHIQNDKKNMINTFIIEIDESIPVALAGQSNLQHKNKKGRKSSFPVYLSIFPSSNKTVFIYSLKNRYKNKMDELMLSVNHPLKYLSFIESWLIYGSDTWFINESYLNSFSKIKKNKILSDLYDLNKYPTDCLEYSLFDELRVKLLKSEKNIDSKLFKIENRKLSYFTD</sequence>
<reference evidence="1 2" key="2">
    <citation type="submission" date="2019-09" db="EMBL/GenBank/DDBJ databases">
        <title>Complete Genome Sequence and Methylome Analysis of free living Spirochaetas.</title>
        <authorList>
            <person name="Leshcheva N."/>
            <person name="Mikheeva N."/>
        </authorList>
    </citation>
    <scope>NUCLEOTIDE SEQUENCE [LARGE SCALE GENOMIC DNA]</scope>
    <source>
        <strain evidence="1 2">P</strain>
    </source>
</reference>
<evidence type="ECO:0000313" key="2">
    <source>
        <dbReference type="Proteomes" id="UP000323824"/>
    </source>
</evidence>
<dbReference type="Proteomes" id="UP000323824">
    <property type="component" value="Chromosome"/>
</dbReference>
<dbReference type="OrthoDB" id="583051at2"/>
<protein>
    <submittedName>
        <fullName evidence="1">Uncharacterized protein</fullName>
    </submittedName>
</protein>
<dbReference type="RefSeq" id="WP_149567807.1">
    <property type="nucleotide sequence ID" value="NZ_CP035807.1"/>
</dbReference>
<gene>
    <name evidence="1" type="ORF">EW093_07545</name>
</gene>
<evidence type="ECO:0000313" key="1">
    <source>
        <dbReference type="EMBL" id="QEN04561.1"/>
    </source>
</evidence>
<organism evidence="1 2">
    <name type="scientific">Thiospirochaeta perfilievii</name>
    <dbReference type="NCBI Taxonomy" id="252967"/>
    <lineage>
        <taxon>Bacteria</taxon>
        <taxon>Pseudomonadati</taxon>
        <taxon>Spirochaetota</taxon>
        <taxon>Spirochaetia</taxon>
        <taxon>Spirochaetales</taxon>
        <taxon>Spirochaetaceae</taxon>
        <taxon>Thiospirochaeta</taxon>
    </lineage>
</organism>
<reference evidence="1 2" key="1">
    <citation type="submission" date="2019-02" db="EMBL/GenBank/DDBJ databases">
        <authorList>
            <person name="Fomenkov A."/>
            <person name="Dubinina G."/>
            <person name="Grabovich M."/>
            <person name="Vincze T."/>
            <person name="Roberts R.J."/>
        </authorList>
    </citation>
    <scope>NUCLEOTIDE SEQUENCE [LARGE SCALE GENOMIC DNA]</scope>
    <source>
        <strain evidence="1 2">P</strain>
    </source>
</reference>
<proteinExistence type="predicted"/>
<dbReference type="AlphaFoldDB" id="A0A5C1QAM5"/>
<dbReference type="KEGG" id="sper:EW093_07545"/>
<accession>A0A5C1QAM5</accession>
<name>A0A5C1QAM5_9SPIO</name>
<dbReference type="EMBL" id="CP035807">
    <property type="protein sequence ID" value="QEN04561.1"/>
    <property type="molecule type" value="Genomic_DNA"/>
</dbReference>